<proteinExistence type="inferred from homology"/>
<gene>
    <name evidence="6" type="ORF">V1351_04820</name>
</gene>
<evidence type="ECO:0000313" key="6">
    <source>
        <dbReference type="EMBL" id="WXB77391.1"/>
    </source>
</evidence>
<dbReference type="SUPFAM" id="SSF53383">
    <property type="entry name" value="PLP-dependent transferases"/>
    <property type="match status" value="1"/>
</dbReference>
<dbReference type="EMBL" id="CP144913">
    <property type="protein sequence ID" value="WXB77391.1"/>
    <property type="molecule type" value="Genomic_DNA"/>
</dbReference>
<reference evidence="6 7" key="1">
    <citation type="submission" date="2024-02" db="EMBL/GenBank/DDBJ databases">
        <title>Janibacter sp. nov., isolated from gut of marine sandworm.</title>
        <authorList>
            <person name="Kim B."/>
            <person name="Jun M.O."/>
            <person name="Shin N.-R."/>
        </authorList>
    </citation>
    <scope>NUCLEOTIDE SEQUENCE [LARGE SCALE GENOMIC DNA]</scope>
    <source>
        <strain evidence="6 7">A1S7</strain>
    </source>
</reference>
<dbReference type="InterPro" id="IPR015422">
    <property type="entry name" value="PyrdxlP-dep_Trfase_small"/>
</dbReference>
<dbReference type="PIRSF" id="PIRSF001434">
    <property type="entry name" value="CGS"/>
    <property type="match status" value="1"/>
</dbReference>
<dbReference type="Gene3D" id="3.90.1150.10">
    <property type="entry name" value="Aspartate Aminotransferase, domain 1"/>
    <property type="match status" value="1"/>
</dbReference>
<dbReference type="Proteomes" id="UP001382727">
    <property type="component" value="Chromosome"/>
</dbReference>
<dbReference type="InterPro" id="IPR054542">
    <property type="entry name" value="Cys_met_metab_PP"/>
</dbReference>
<dbReference type="Pfam" id="PF01053">
    <property type="entry name" value="Cys_Met_Meta_PP"/>
    <property type="match status" value="1"/>
</dbReference>
<evidence type="ECO:0000256" key="5">
    <source>
        <dbReference type="SAM" id="MobiDB-lite"/>
    </source>
</evidence>
<feature type="compositionally biased region" description="Polar residues" evidence="5">
    <location>
        <begin position="1"/>
        <end position="18"/>
    </location>
</feature>
<feature type="region of interest" description="Disordered" evidence="5">
    <location>
        <begin position="1"/>
        <end position="20"/>
    </location>
</feature>
<dbReference type="RefSeq" id="WP_338751240.1">
    <property type="nucleotide sequence ID" value="NZ_CP144913.1"/>
</dbReference>
<comment type="cofactor">
    <cofactor evidence="1 4">
        <name>pyridoxal 5'-phosphate</name>
        <dbReference type="ChEBI" id="CHEBI:597326"/>
    </cofactor>
</comment>
<dbReference type="InterPro" id="IPR015421">
    <property type="entry name" value="PyrdxlP-dep_Trfase_major"/>
</dbReference>
<evidence type="ECO:0000256" key="1">
    <source>
        <dbReference type="ARBA" id="ARBA00001933"/>
    </source>
</evidence>
<accession>A0ABZ2MJY0</accession>
<evidence type="ECO:0000256" key="2">
    <source>
        <dbReference type="ARBA" id="ARBA00009077"/>
    </source>
</evidence>
<dbReference type="GO" id="GO:0016740">
    <property type="term" value="F:transferase activity"/>
    <property type="evidence" value="ECO:0007669"/>
    <property type="project" value="UniProtKB-KW"/>
</dbReference>
<keyword evidence="6" id="KW-0808">Transferase</keyword>
<organism evidence="6 7">
    <name type="scientific">Janibacter alittae</name>
    <dbReference type="NCBI Taxonomy" id="3115209"/>
    <lineage>
        <taxon>Bacteria</taxon>
        <taxon>Bacillati</taxon>
        <taxon>Actinomycetota</taxon>
        <taxon>Actinomycetes</taxon>
        <taxon>Micrococcales</taxon>
        <taxon>Intrasporangiaceae</taxon>
        <taxon>Janibacter</taxon>
    </lineage>
</organism>
<keyword evidence="7" id="KW-1185">Reference proteome</keyword>
<dbReference type="Gene3D" id="3.40.640.10">
    <property type="entry name" value="Type I PLP-dependent aspartate aminotransferase-like (Major domain)"/>
    <property type="match status" value="1"/>
</dbReference>
<comment type="similarity">
    <text evidence="2 4">Belongs to the trans-sulfuration enzymes family.</text>
</comment>
<evidence type="ECO:0000256" key="4">
    <source>
        <dbReference type="RuleBase" id="RU362118"/>
    </source>
</evidence>
<dbReference type="PROSITE" id="PS00868">
    <property type="entry name" value="CYS_MET_METAB_PP"/>
    <property type="match status" value="1"/>
</dbReference>
<evidence type="ECO:0000313" key="7">
    <source>
        <dbReference type="Proteomes" id="UP001382727"/>
    </source>
</evidence>
<sequence length="373" mass="38961">MTDQHPSTPATAHTSGLSPRTHVVAAGRPRRAPGASLNPPVTFTSTYIADGPVNYARVDNPTWTPFEEAVGGLEGGDALLYSSGMAAVAAVLALVPRGGVVVAPAAAYNGVVVSLTEAARAGLLEVRWVDIADAAGVRAALPGADLVWLESPTNPLLDLADLPGLTAAAHEVGALVAVDNTFATPLLQRPLESGADVVVHSATKYLSGHSDVILGLTVTGDDERGRELRTRLARHRTLGGAIAGPMEAWLALRGLRTLSLRLERACDNATELAQRLADHPRVSRVRYPGWGAIVSIEVAGATDGAAEAEALAAGTRLWSNSTSLGGVESQLERRRRQPGEPEAVPVNLVRLSVGVEDVDDLWRDLEQSLAALG</sequence>
<dbReference type="PANTHER" id="PTHR11808:SF15">
    <property type="entry name" value="CYSTATHIONINE GAMMA-LYASE"/>
    <property type="match status" value="1"/>
</dbReference>
<dbReference type="InterPro" id="IPR000277">
    <property type="entry name" value="Cys/Met-Metab_PyrdxlP-dep_enz"/>
</dbReference>
<protein>
    <submittedName>
        <fullName evidence="6">PLP-dependent transferase</fullName>
    </submittedName>
</protein>
<dbReference type="PANTHER" id="PTHR11808">
    <property type="entry name" value="TRANS-SULFURATION ENZYME FAMILY MEMBER"/>
    <property type="match status" value="1"/>
</dbReference>
<name>A0ABZ2MJY0_9MICO</name>
<keyword evidence="3 4" id="KW-0663">Pyridoxal phosphate</keyword>
<evidence type="ECO:0000256" key="3">
    <source>
        <dbReference type="ARBA" id="ARBA00022898"/>
    </source>
</evidence>
<dbReference type="InterPro" id="IPR015424">
    <property type="entry name" value="PyrdxlP-dep_Trfase"/>
</dbReference>